<dbReference type="EMBL" id="ATMH01011455">
    <property type="protein sequence ID" value="EPY16180.1"/>
    <property type="molecule type" value="Genomic_DNA"/>
</dbReference>
<feature type="region of interest" description="Disordered" evidence="1">
    <location>
        <begin position="1"/>
        <end position="37"/>
    </location>
</feature>
<keyword evidence="3" id="KW-1185">Reference proteome</keyword>
<evidence type="ECO:0000313" key="2">
    <source>
        <dbReference type="EMBL" id="EPY16180.1"/>
    </source>
</evidence>
<evidence type="ECO:0000256" key="1">
    <source>
        <dbReference type="SAM" id="MobiDB-lite"/>
    </source>
</evidence>
<proteinExistence type="predicted"/>
<organism evidence="2 3">
    <name type="scientific">Strigomonas culicis</name>
    <dbReference type="NCBI Taxonomy" id="28005"/>
    <lineage>
        <taxon>Eukaryota</taxon>
        <taxon>Discoba</taxon>
        <taxon>Euglenozoa</taxon>
        <taxon>Kinetoplastea</taxon>
        <taxon>Metakinetoplastina</taxon>
        <taxon>Trypanosomatida</taxon>
        <taxon>Trypanosomatidae</taxon>
        <taxon>Strigomonadinae</taxon>
        <taxon>Strigomonas</taxon>
    </lineage>
</organism>
<name>S9V092_9TRYP</name>
<accession>S9V092</accession>
<evidence type="ECO:0000313" key="3">
    <source>
        <dbReference type="Proteomes" id="UP000015354"/>
    </source>
</evidence>
<protein>
    <submittedName>
        <fullName evidence="2">Uncharacterized protein</fullName>
    </submittedName>
</protein>
<comment type="caution">
    <text evidence="2">The sequence shown here is derived from an EMBL/GenBank/DDBJ whole genome shotgun (WGS) entry which is preliminary data.</text>
</comment>
<feature type="compositionally biased region" description="Basic and acidic residues" evidence="1">
    <location>
        <begin position="11"/>
        <end position="25"/>
    </location>
</feature>
<gene>
    <name evidence="2" type="ORF">STCU_11499</name>
</gene>
<dbReference type="Proteomes" id="UP000015354">
    <property type="component" value="Unassembled WGS sequence"/>
</dbReference>
<dbReference type="AlphaFoldDB" id="S9V092"/>
<sequence length="234" mass="25721">MGGRRARPLQVRRDGRERAPHERRVAVQQRGPAQQPQLLHQRRAALAHAALRGQGRRVNPLRLRQPLLLLLAAGGRCGGEGQHVRGVQPRLQVEVPEAERGRACQVAREEGEGGQVEEGGAVRGSAQVAPAVQHVLEPDPEQKIERMGVIVRAKDRRTHRGVRLCRSSSLLPVRHGERRETLQLIHPCHHGAQNLMRRLQQVLLVRQPRGEGGGGGGGLAGWRLCALGLLQLLV</sequence>
<reference evidence="2 3" key="1">
    <citation type="journal article" date="2013" name="PLoS ONE">
        <title>Predicting the Proteins of Angomonas deanei, Strigomonas culicis and Their Respective Endosymbionts Reveals New Aspects of the Trypanosomatidae Family.</title>
        <authorList>
            <person name="Motta M.C."/>
            <person name="Martins A.C."/>
            <person name="de Souza S.S."/>
            <person name="Catta-Preta C.M."/>
            <person name="Silva R."/>
            <person name="Klein C.C."/>
            <person name="de Almeida L.G."/>
            <person name="de Lima Cunha O."/>
            <person name="Ciapina L.P."/>
            <person name="Brocchi M."/>
            <person name="Colabardini A.C."/>
            <person name="de Araujo Lima B."/>
            <person name="Machado C.R."/>
            <person name="de Almeida Soares C.M."/>
            <person name="Probst C.M."/>
            <person name="de Menezes C.B."/>
            <person name="Thompson C.E."/>
            <person name="Bartholomeu D.C."/>
            <person name="Gradia D.F."/>
            <person name="Pavoni D.P."/>
            <person name="Grisard E.C."/>
            <person name="Fantinatti-Garboggini F."/>
            <person name="Marchini F.K."/>
            <person name="Rodrigues-Luiz G.F."/>
            <person name="Wagner G."/>
            <person name="Goldman G.H."/>
            <person name="Fietto J.L."/>
            <person name="Elias M.C."/>
            <person name="Goldman M.H."/>
            <person name="Sagot M.F."/>
            <person name="Pereira M."/>
            <person name="Stoco P.H."/>
            <person name="de Mendonca-Neto R.P."/>
            <person name="Teixeira S.M."/>
            <person name="Maciel T.E."/>
            <person name="de Oliveira Mendes T.A."/>
            <person name="Urmenyi T.P."/>
            <person name="de Souza W."/>
            <person name="Schenkman S."/>
            <person name="de Vasconcelos A.T."/>
        </authorList>
    </citation>
    <scope>NUCLEOTIDE SEQUENCE [LARGE SCALE GENOMIC DNA]</scope>
</reference>